<dbReference type="Proteomes" id="UP000283946">
    <property type="component" value="Chromosome"/>
</dbReference>
<evidence type="ECO:0000313" key="2">
    <source>
        <dbReference type="EMBL" id="AZZ54480.1"/>
    </source>
</evidence>
<proteinExistence type="predicted"/>
<dbReference type="InterPro" id="IPR029063">
    <property type="entry name" value="SAM-dependent_MTases_sf"/>
</dbReference>
<dbReference type="InterPro" id="IPR049690">
    <property type="entry name" value="Daptide_MTase"/>
</dbReference>
<evidence type="ECO:0000313" key="3">
    <source>
        <dbReference type="Proteomes" id="UP000283946"/>
    </source>
</evidence>
<keyword evidence="2" id="KW-0489">Methyltransferase</keyword>
<protein>
    <submittedName>
        <fullName evidence="2">Class I SAM-dependent methyltransferase</fullName>
    </submittedName>
</protein>
<dbReference type="EMBL" id="CP028130">
    <property type="protein sequence ID" value="AZZ54480.1"/>
    <property type="molecule type" value="Genomic_DNA"/>
</dbReference>
<feature type="domain" description="Methyltransferase" evidence="1">
    <location>
        <begin position="59"/>
        <end position="154"/>
    </location>
</feature>
<accession>A0AAD1ELC2</accession>
<dbReference type="Gene3D" id="3.40.50.150">
    <property type="entry name" value="Vaccinia Virus protein VP39"/>
    <property type="match status" value="1"/>
</dbReference>
<dbReference type="NCBIfam" id="NF041820">
    <property type="entry name" value="daptide_MTase"/>
    <property type="match status" value="1"/>
</dbReference>
<dbReference type="CDD" id="cd02440">
    <property type="entry name" value="AdoMet_MTases"/>
    <property type="match status" value="1"/>
</dbReference>
<keyword evidence="2" id="KW-0808">Transferase</keyword>
<reference evidence="2 3" key="1">
    <citation type="submission" date="2018-03" db="EMBL/GenBank/DDBJ databases">
        <title>Bacteriophage NCPPB3778 and a type I-E CRISPR drive the evolution of the US Biological Select Agent, Rathayibacter toxicus.</title>
        <authorList>
            <person name="Davis E.W.II."/>
            <person name="Tabima J.F."/>
            <person name="Weisberg A.J."/>
            <person name="Dantas Lopes L."/>
            <person name="Wiseman M.S."/>
            <person name="Wiseman M.S."/>
            <person name="Pupko T."/>
            <person name="Belcher M.S."/>
            <person name="Sechler A.J."/>
            <person name="Tancos M.A."/>
            <person name="Schroeder B.K."/>
            <person name="Murray T.D."/>
            <person name="Luster D.G."/>
            <person name="Schneider W.L."/>
            <person name="Rogers E."/>
            <person name="Andreote F.D."/>
            <person name="Grunwald N.J."/>
            <person name="Putnam M.L."/>
            <person name="Chang J.H."/>
        </authorList>
    </citation>
    <scope>NUCLEOTIDE SEQUENCE [LARGE SCALE GENOMIC DNA]</scope>
    <source>
        <strain evidence="2 3">NCCPB 2253</strain>
    </source>
</reference>
<organism evidence="2 3">
    <name type="scientific">Rathayibacter iranicus</name>
    <dbReference type="NCBI Taxonomy" id="59737"/>
    <lineage>
        <taxon>Bacteria</taxon>
        <taxon>Bacillati</taxon>
        <taxon>Actinomycetota</taxon>
        <taxon>Actinomycetes</taxon>
        <taxon>Micrococcales</taxon>
        <taxon>Microbacteriaceae</taxon>
        <taxon>Rathayibacter</taxon>
    </lineage>
</organism>
<sequence length="263" mass="28699">MKQLLTVASENLLSAWAVAADVEELYGPAGSRFYDSTTRGDRSEVREIIRFVRRYHGDVLDLAAGSGRLTLPLLAMQRTVTALDSSPEMLEILRRRARSQSERGLILSKQDMTTFTLPGSFAVIVLGATSVTLLDRLDRAKLFARVRAHMEPGGRFLLSTTDTEGAEMASAFEGTLHTARGVPMPYYFSQEVDRSAGRRLVNFLVPPTRGSIDQAKVFTSIVNLLSSAQLASELQRAGFDVRSSTIVKANGAGSRGLVLLECS</sequence>
<dbReference type="KEGG" id="ria:C7V51_00180"/>
<dbReference type="Pfam" id="PF13649">
    <property type="entry name" value="Methyltransf_25"/>
    <property type="match status" value="1"/>
</dbReference>
<gene>
    <name evidence="2" type="ORF">C7V51_00180</name>
</gene>
<name>A0AAD1ELC2_9MICO</name>
<dbReference type="AlphaFoldDB" id="A0AAD1ELC2"/>
<dbReference type="GO" id="GO:0008168">
    <property type="term" value="F:methyltransferase activity"/>
    <property type="evidence" value="ECO:0007669"/>
    <property type="project" value="UniProtKB-KW"/>
</dbReference>
<dbReference type="SUPFAM" id="SSF53335">
    <property type="entry name" value="S-adenosyl-L-methionine-dependent methyltransferases"/>
    <property type="match status" value="1"/>
</dbReference>
<dbReference type="GO" id="GO:0032259">
    <property type="term" value="P:methylation"/>
    <property type="evidence" value="ECO:0007669"/>
    <property type="project" value="UniProtKB-KW"/>
</dbReference>
<evidence type="ECO:0000259" key="1">
    <source>
        <dbReference type="Pfam" id="PF13649"/>
    </source>
</evidence>
<dbReference type="InterPro" id="IPR041698">
    <property type="entry name" value="Methyltransf_25"/>
</dbReference>